<feature type="region of interest" description="Disordered" evidence="1">
    <location>
        <begin position="1"/>
        <end position="53"/>
    </location>
</feature>
<feature type="non-terminal residue" evidence="2">
    <location>
        <position position="1"/>
    </location>
</feature>
<reference evidence="2 3" key="1">
    <citation type="submission" date="2020-02" db="EMBL/GenBank/DDBJ databases">
        <authorList>
            <person name="Ferguson B K."/>
        </authorList>
    </citation>
    <scope>NUCLEOTIDE SEQUENCE [LARGE SCALE GENOMIC DNA]</scope>
</reference>
<dbReference type="Proteomes" id="UP000479000">
    <property type="component" value="Unassembled WGS sequence"/>
</dbReference>
<dbReference type="AlphaFoldDB" id="A0A6H5GIT5"/>
<sequence length="53" mass="6038">MMKSWNDNTYGKGEGDKRSAYVHTSSHGNEYRSRESDYPAAGTARTRQSLRII</sequence>
<keyword evidence="3" id="KW-1185">Reference proteome</keyword>
<dbReference type="EMBL" id="CADCXU010013636">
    <property type="protein sequence ID" value="CAB0003700.1"/>
    <property type="molecule type" value="Genomic_DNA"/>
</dbReference>
<evidence type="ECO:0000313" key="2">
    <source>
        <dbReference type="EMBL" id="CAB0003700.1"/>
    </source>
</evidence>
<evidence type="ECO:0000313" key="3">
    <source>
        <dbReference type="Proteomes" id="UP000479000"/>
    </source>
</evidence>
<feature type="non-terminal residue" evidence="2">
    <location>
        <position position="53"/>
    </location>
</feature>
<accession>A0A6H5GIT5</accession>
<protein>
    <submittedName>
        <fullName evidence="2">Uncharacterized protein</fullName>
    </submittedName>
</protein>
<organism evidence="2 3">
    <name type="scientific">Nesidiocoris tenuis</name>
    <dbReference type="NCBI Taxonomy" id="355587"/>
    <lineage>
        <taxon>Eukaryota</taxon>
        <taxon>Metazoa</taxon>
        <taxon>Ecdysozoa</taxon>
        <taxon>Arthropoda</taxon>
        <taxon>Hexapoda</taxon>
        <taxon>Insecta</taxon>
        <taxon>Pterygota</taxon>
        <taxon>Neoptera</taxon>
        <taxon>Paraneoptera</taxon>
        <taxon>Hemiptera</taxon>
        <taxon>Heteroptera</taxon>
        <taxon>Panheteroptera</taxon>
        <taxon>Cimicomorpha</taxon>
        <taxon>Miridae</taxon>
        <taxon>Dicyphina</taxon>
        <taxon>Nesidiocoris</taxon>
    </lineage>
</organism>
<gene>
    <name evidence="2" type="ORF">NTEN_LOCUS9203</name>
</gene>
<evidence type="ECO:0000256" key="1">
    <source>
        <dbReference type="SAM" id="MobiDB-lite"/>
    </source>
</evidence>
<proteinExistence type="predicted"/>
<name>A0A6H5GIT5_9HEMI</name>